<feature type="transmembrane region" description="Helical" evidence="1">
    <location>
        <begin position="20"/>
        <end position="41"/>
    </location>
</feature>
<reference evidence="2" key="1">
    <citation type="submission" date="2023-04" db="EMBL/GenBank/DDBJ databases">
        <title>Phytophthora lilii NBRC 32176.</title>
        <authorList>
            <person name="Ichikawa N."/>
            <person name="Sato H."/>
            <person name="Tonouchi N."/>
        </authorList>
    </citation>
    <scope>NUCLEOTIDE SEQUENCE</scope>
    <source>
        <strain evidence="2">NBRC 32176</strain>
    </source>
</reference>
<name>A0A9W6TPR5_9STRA</name>
<dbReference type="Proteomes" id="UP001165083">
    <property type="component" value="Unassembled WGS sequence"/>
</dbReference>
<keyword evidence="1" id="KW-0472">Membrane</keyword>
<accession>A0A9W6TPR5</accession>
<comment type="caution">
    <text evidence="2">The sequence shown here is derived from an EMBL/GenBank/DDBJ whole genome shotgun (WGS) entry which is preliminary data.</text>
</comment>
<keyword evidence="1" id="KW-1133">Transmembrane helix</keyword>
<gene>
    <name evidence="2" type="ORF">Plil01_000612100</name>
</gene>
<organism evidence="2 3">
    <name type="scientific">Phytophthora lilii</name>
    <dbReference type="NCBI Taxonomy" id="2077276"/>
    <lineage>
        <taxon>Eukaryota</taxon>
        <taxon>Sar</taxon>
        <taxon>Stramenopiles</taxon>
        <taxon>Oomycota</taxon>
        <taxon>Peronosporomycetes</taxon>
        <taxon>Peronosporales</taxon>
        <taxon>Peronosporaceae</taxon>
        <taxon>Phytophthora</taxon>
    </lineage>
</organism>
<evidence type="ECO:0000256" key="1">
    <source>
        <dbReference type="SAM" id="Phobius"/>
    </source>
</evidence>
<dbReference type="EMBL" id="BSXW01000264">
    <property type="protein sequence ID" value="GMF16940.1"/>
    <property type="molecule type" value="Genomic_DNA"/>
</dbReference>
<sequence>MGFASKMSGCCSLGNKSSLFSVLGFVFVLLNLAALWALHFADRPVTKGSLRSATRFTSQLSTTAANVGDAVSFNSDNVLRTGAGITAYLNKLNLGSDLTGVKYINFAPMGTSDATYTTNVMSYQRTTTDGTDAVLTTVSYDFNTKTLTAAVIDSGNVVENPIRGIATLSDTQMAVLTVATDANYNTKVYVTPAALDSGKVTLNKAKTTQVATNSATNFIKAFTSTSFVMAYYTDYTSPPYYQKAVVGTIASNGGITLSTAAQFGIANDNDFNVQFGAPLVLKDIGVAIPYYSTLNSYADPPTSKTDADLSGLCVTYAKYENGAFKTFNDECDESYRPKHYPESVALSDNVMAVVFYDTANSNALTLVTLKVVGSDLKFQTSYVFTEVFGNFDYGKGYEFYTTPRLHLMSGNRLAVSFLNPALNGKPSVRILSYSTLSLAFKEVTPVLPVAQPNFTLAVSESGAVTHDLLPVGSDGLLAAYVGSLDSSVQQHFSVVETFTKPVGIIQSYSGNEVSIATQGRVDVDGLTSGEFHYATTSGALVAKGTSTDSNSAEYIYAAGDTVVVTADSRVGVATDYDTLFVSTSF</sequence>
<dbReference type="AlphaFoldDB" id="A0A9W6TPR5"/>
<dbReference type="OrthoDB" id="160470at2759"/>
<evidence type="ECO:0000313" key="2">
    <source>
        <dbReference type="EMBL" id="GMF16940.1"/>
    </source>
</evidence>
<proteinExistence type="predicted"/>
<keyword evidence="3" id="KW-1185">Reference proteome</keyword>
<evidence type="ECO:0000313" key="3">
    <source>
        <dbReference type="Proteomes" id="UP001165083"/>
    </source>
</evidence>
<keyword evidence="1" id="KW-0812">Transmembrane</keyword>
<protein>
    <submittedName>
        <fullName evidence="2">Unnamed protein product</fullName>
    </submittedName>
</protein>